<organism evidence="2 3">
    <name type="scientific">Araneus ventricosus</name>
    <name type="common">Orbweaver spider</name>
    <name type="synonym">Epeira ventricosa</name>
    <dbReference type="NCBI Taxonomy" id="182803"/>
    <lineage>
        <taxon>Eukaryota</taxon>
        <taxon>Metazoa</taxon>
        <taxon>Ecdysozoa</taxon>
        <taxon>Arthropoda</taxon>
        <taxon>Chelicerata</taxon>
        <taxon>Arachnida</taxon>
        <taxon>Araneae</taxon>
        <taxon>Araneomorphae</taxon>
        <taxon>Entelegynae</taxon>
        <taxon>Araneoidea</taxon>
        <taxon>Araneidae</taxon>
        <taxon>Araneus</taxon>
    </lineage>
</organism>
<evidence type="ECO:0008006" key="4">
    <source>
        <dbReference type="Google" id="ProtNLM"/>
    </source>
</evidence>
<feature type="compositionally biased region" description="Polar residues" evidence="1">
    <location>
        <begin position="282"/>
        <end position="295"/>
    </location>
</feature>
<gene>
    <name evidence="2" type="ORF">AVEN_190084_1</name>
</gene>
<dbReference type="Proteomes" id="UP000499080">
    <property type="component" value="Unassembled WGS sequence"/>
</dbReference>
<evidence type="ECO:0000313" key="2">
    <source>
        <dbReference type="EMBL" id="GBO19514.1"/>
    </source>
</evidence>
<dbReference type="EMBL" id="BGPR01042995">
    <property type="protein sequence ID" value="GBO19514.1"/>
    <property type="molecule type" value="Genomic_DNA"/>
</dbReference>
<comment type="caution">
    <text evidence="2">The sequence shown here is derived from an EMBL/GenBank/DDBJ whole genome shotgun (WGS) entry which is preliminary data.</text>
</comment>
<reference evidence="2 3" key="1">
    <citation type="journal article" date="2019" name="Sci. Rep.">
        <title>Orb-weaving spider Araneus ventricosus genome elucidates the spidroin gene catalogue.</title>
        <authorList>
            <person name="Kono N."/>
            <person name="Nakamura H."/>
            <person name="Ohtoshi R."/>
            <person name="Moran D.A.P."/>
            <person name="Shinohara A."/>
            <person name="Yoshida Y."/>
            <person name="Fujiwara M."/>
            <person name="Mori M."/>
            <person name="Tomita M."/>
            <person name="Arakawa K."/>
        </authorList>
    </citation>
    <scope>NUCLEOTIDE SEQUENCE [LARGE SCALE GENOMIC DNA]</scope>
</reference>
<name>A0A4Y2V527_ARAVE</name>
<protein>
    <recommendedName>
        <fullName evidence="4">Pre-C2HC domain-containing protein</fullName>
    </recommendedName>
</protein>
<dbReference type="AlphaFoldDB" id="A0A4Y2V527"/>
<accession>A0A4Y2V527</accession>
<sequence>MDARSKDGSGAPVPETDNSDPDYKEFLRLQDLIVRALRSIDEKWFTPGLMTYGIQQTRQYMGKWHNLILHHPEYNNDKCVKIVTKYNQVLRDNGCDSEYEGYDGESTVSDISFTESILSEKDVFELNDKEMSENHSSIRSSTPNIVTNINGVSSATNIDKSNTAVPCMPSAADNNGTITQNVSKNVSNSVANNYVAHKMRGEEITALEAVDKTMDVDVPNDYPIVNGNNSNGKNLETNGEFQFQNRKRGRASPQKDANNKKTNSDSIPLQNKFSPLAKLPTAESTQEQANNVNQGKTPKITPITLKKPANYRELLRSINEVEKIKCIAKEAGEFLKLHCTTPDDAKKLTDYFDKNQNEYFVIPHKTSKPIKVVIKGLPKETDMEDIKEELINKNFRVEKVNQLKKFKTREPLNIGECSERMDGLDVANLFTSGIAKPPPYC</sequence>
<keyword evidence="3" id="KW-1185">Reference proteome</keyword>
<feature type="compositionally biased region" description="Polar residues" evidence="1">
    <location>
        <begin position="264"/>
        <end position="273"/>
    </location>
</feature>
<proteinExistence type="predicted"/>
<evidence type="ECO:0000313" key="3">
    <source>
        <dbReference type="Proteomes" id="UP000499080"/>
    </source>
</evidence>
<feature type="region of interest" description="Disordered" evidence="1">
    <location>
        <begin position="242"/>
        <end position="301"/>
    </location>
</feature>
<evidence type="ECO:0000256" key="1">
    <source>
        <dbReference type="SAM" id="MobiDB-lite"/>
    </source>
</evidence>
<feature type="region of interest" description="Disordered" evidence="1">
    <location>
        <begin position="1"/>
        <end position="22"/>
    </location>
</feature>